<evidence type="ECO:0000313" key="1">
    <source>
        <dbReference type="EMBL" id="QCP89368.1"/>
    </source>
</evidence>
<dbReference type="Proteomes" id="UP000298722">
    <property type="component" value="Plasmid pHMA34"/>
</dbReference>
<geneLocation type="plasmid" evidence="2">
    <name>phma34</name>
</geneLocation>
<accession>A0A4P8JRC4</accession>
<protein>
    <submittedName>
        <fullName evidence="1">Uncharacterized protein</fullName>
    </submittedName>
</protein>
<sequence length="87" mass="9205">MASDVRSLARAGRATLVVPLASGVGAIRATLRALVAVVMSVLGGCWVEAITVEQWLPISAIERLWLFDGERSLAVPTQTTLTTAVSR</sequence>
<proteinExistence type="predicted"/>
<dbReference type="GeneID" id="40150503"/>
<gene>
    <name evidence="1" type="ORF">E6P14_00070</name>
</gene>
<dbReference type="AlphaFoldDB" id="A0A4P8JRC4"/>
<dbReference type="EMBL" id="CP039132">
    <property type="protein sequence ID" value="QCP89368.1"/>
    <property type="molecule type" value="Genomic_DNA"/>
</dbReference>
<dbReference type="RefSeq" id="WP_079890954.1">
    <property type="nucleotide sequence ID" value="NC_006390.1"/>
</dbReference>
<name>A0A4P8JRC4_HALMA</name>
<reference evidence="1 2" key="1">
    <citation type="submission" date="2019-04" db="EMBL/GenBank/DDBJ databases">
        <title>Methylomes of two halophilic Archaea, Haloarcula marismortui and Haloferax mediterranei.</title>
        <authorList>
            <person name="DasSarma S."/>
            <person name="DasSarma P."/>
            <person name="DasSarma S."/>
            <person name="Fomenkov A."/>
            <person name="Vincze T."/>
            <person name="Anton B.P."/>
            <person name="Roberts R.J."/>
        </authorList>
    </citation>
    <scope>NUCLEOTIDE SEQUENCE [LARGE SCALE GENOMIC DNA]</scope>
    <source>
        <strain evidence="1 2">ATCC 43049</strain>
        <plasmid evidence="2">phma34</plasmid>
    </source>
</reference>
<keyword evidence="1" id="KW-0614">Plasmid</keyword>
<evidence type="ECO:0000313" key="2">
    <source>
        <dbReference type="Proteomes" id="UP000298722"/>
    </source>
</evidence>
<organism evidence="1 2">
    <name type="scientific">Haloarcula marismortui (strain ATCC 43049 / DSM 3752 / JCM 8966 / VKM B-1809)</name>
    <name type="common">Halobacterium marismortui</name>
    <dbReference type="NCBI Taxonomy" id="272569"/>
    <lineage>
        <taxon>Archaea</taxon>
        <taxon>Methanobacteriati</taxon>
        <taxon>Methanobacteriota</taxon>
        <taxon>Stenosarchaea group</taxon>
        <taxon>Halobacteria</taxon>
        <taxon>Halobacteriales</taxon>
        <taxon>Haloarculaceae</taxon>
        <taxon>Haloarcula</taxon>
    </lineage>
</organism>